<keyword evidence="8" id="KW-0444">Lipid biosynthesis</keyword>
<keyword evidence="4 8" id="KW-0560">Oxidoreductase</keyword>
<feature type="binding site" evidence="7">
    <location>
        <position position="190"/>
    </location>
    <ligand>
        <name>NADP(+)</name>
        <dbReference type="ChEBI" id="CHEBI:58349"/>
    </ligand>
</feature>
<keyword evidence="8" id="KW-0443">Lipid metabolism</keyword>
<dbReference type="CDD" id="cd05333">
    <property type="entry name" value="BKR_SDR_c"/>
    <property type="match status" value="1"/>
</dbReference>
<dbReference type="NCBIfam" id="TIGR01830">
    <property type="entry name" value="3oxo_ACP_reduc"/>
    <property type="match status" value="1"/>
</dbReference>
<dbReference type="GO" id="GO:0004316">
    <property type="term" value="F:3-oxoacyl-[acyl-carrier-protein] reductase (NADPH) activity"/>
    <property type="evidence" value="ECO:0007669"/>
    <property type="project" value="UniProtKB-UniRule"/>
</dbReference>
<dbReference type="InterPro" id="IPR011284">
    <property type="entry name" value="3oxo_ACP_reduc"/>
</dbReference>
<feature type="binding site" evidence="7">
    <location>
        <begin position="157"/>
        <end position="161"/>
    </location>
    <ligand>
        <name>NADP(+)</name>
        <dbReference type="ChEBI" id="CHEBI:58349"/>
    </ligand>
</feature>
<keyword evidence="3 7" id="KW-0521">NADP</keyword>
<comment type="subunit">
    <text evidence="8">Homotetramer.</text>
</comment>
<dbReference type="NCBIfam" id="NF005559">
    <property type="entry name" value="PRK07231.1"/>
    <property type="match status" value="1"/>
</dbReference>
<organism evidence="10">
    <name type="scientific">uncultured Thermomicrobiales bacterium</name>
    <dbReference type="NCBI Taxonomy" id="1645740"/>
    <lineage>
        <taxon>Bacteria</taxon>
        <taxon>Pseudomonadati</taxon>
        <taxon>Thermomicrobiota</taxon>
        <taxon>Thermomicrobia</taxon>
        <taxon>Thermomicrobiales</taxon>
        <taxon>environmental samples</taxon>
    </lineage>
</organism>
<evidence type="ECO:0000256" key="6">
    <source>
        <dbReference type="PIRSR" id="PIRSR611284-1"/>
    </source>
</evidence>
<dbReference type="AlphaFoldDB" id="A0A6J4UPF5"/>
<dbReference type="EC" id="1.1.1.100" evidence="8"/>
<comment type="pathway">
    <text evidence="8">Lipid metabolism; fatty acid biosynthesis.</text>
</comment>
<name>A0A6J4UPF5_9BACT</name>
<dbReference type="Pfam" id="PF13561">
    <property type="entry name" value="adh_short_C2"/>
    <property type="match status" value="1"/>
</dbReference>
<dbReference type="InterPro" id="IPR020904">
    <property type="entry name" value="Sc_DH/Rdtase_CS"/>
</dbReference>
<dbReference type="PRINTS" id="PR00081">
    <property type="entry name" value="GDHRDH"/>
</dbReference>
<evidence type="ECO:0000256" key="5">
    <source>
        <dbReference type="ARBA" id="ARBA00048508"/>
    </source>
</evidence>
<evidence type="ECO:0000256" key="2">
    <source>
        <dbReference type="ARBA" id="ARBA00006484"/>
    </source>
</evidence>
<dbReference type="InterPro" id="IPR036291">
    <property type="entry name" value="NAD(P)-bd_dom_sf"/>
</dbReference>
<evidence type="ECO:0000256" key="1">
    <source>
        <dbReference type="ARBA" id="ARBA00002607"/>
    </source>
</evidence>
<comment type="function">
    <text evidence="1 8">Catalyzes the NADPH-dependent reduction of beta-ketoacyl-ACP substrates to beta-hydroxyacyl-ACP products, the first reductive step in the elongation cycle of fatty acid biosynthesis.</text>
</comment>
<evidence type="ECO:0000256" key="3">
    <source>
        <dbReference type="ARBA" id="ARBA00022857"/>
    </source>
</evidence>
<dbReference type="UniPathway" id="UPA00094"/>
<proteinExistence type="inferred from homology"/>
<dbReference type="SMART" id="SM00822">
    <property type="entry name" value="PKS_KR"/>
    <property type="match status" value="1"/>
</dbReference>
<dbReference type="InterPro" id="IPR050259">
    <property type="entry name" value="SDR"/>
</dbReference>
<dbReference type="InterPro" id="IPR002347">
    <property type="entry name" value="SDR_fam"/>
</dbReference>
<evidence type="ECO:0000256" key="4">
    <source>
        <dbReference type="ARBA" id="ARBA00023002"/>
    </source>
</evidence>
<protein>
    <recommendedName>
        <fullName evidence="8">3-oxoacyl-[acyl-carrier-protein] reductase</fullName>
        <ecNumber evidence="8">1.1.1.100</ecNumber>
    </recommendedName>
</protein>
<dbReference type="SUPFAM" id="SSF51735">
    <property type="entry name" value="NAD(P)-binding Rossmann-fold domains"/>
    <property type="match status" value="1"/>
</dbReference>
<dbReference type="EMBL" id="CADCWJ010000246">
    <property type="protein sequence ID" value="CAA9553929.1"/>
    <property type="molecule type" value="Genomic_DNA"/>
</dbReference>
<gene>
    <name evidence="10" type="ORF">AVDCRST_MAG87-1072</name>
</gene>
<keyword evidence="8" id="KW-0276">Fatty acid metabolism</keyword>
<evidence type="ECO:0000313" key="10">
    <source>
        <dbReference type="EMBL" id="CAA9553929.1"/>
    </source>
</evidence>
<dbReference type="PANTHER" id="PTHR42879:SF2">
    <property type="entry name" value="3-OXOACYL-[ACYL-CARRIER-PROTEIN] REDUCTASE FABG"/>
    <property type="match status" value="1"/>
</dbReference>
<evidence type="ECO:0000259" key="9">
    <source>
        <dbReference type="SMART" id="SM00822"/>
    </source>
</evidence>
<dbReference type="Gene3D" id="3.40.50.720">
    <property type="entry name" value="NAD(P)-binding Rossmann-like Domain"/>
    <property type="match status" value="1"/>
</dbReference>
<dbReference type="GO" id="GO:0006633">
    <property type="term" value="P:fatty acid biosynthetic process"/>
    <property type="evidence" value="ECO:0007669"/>
    <property type="project" value="UniProtKB-UniPathway"/>
</dbReference>
<comment type="similarity">
    <text evidence="2 8">Belongs to the short-chain dehydrogenases/reductases (SDR) family.</text>
</comment>
<evidence type="ECO:0000256" key="7">
    <source>
        <dbReference type="PIRSR" id="PIRSR611284-2"/>
    </source>
</evidence>
<dbReference type="InterPro" id="IPR057326">
    <property type="entry name" value="KR_dom"/>
</dbReference>
<dbReference type="PROSITE" id="PS00061">
    <property type="entry name" value="ADH_SHORT"/>
    <property type="match status" value="1"/>
</dbReference>
<feature type="binding site" evidence="7">
    <location>
        <begin position="14"/>
        <end position="17"/>
    </location>
    <ligand>
        <name>NADP(+)</name>
        <dbReference type="ChEBI" id="CHEBI:58349"/>
    </ligand>
</feature>
<feature type="domain" description="Ketoreductase" evidence="9">
    <location>
        <begin position="8"/>
        <end position="188"/>
    </location>
</feature>
<dbReference type="PANTHER" id="PTHR42879">
    <property type="entry name" value="3-OXOACYL-(ACYL-CARRIER-PROTEIN) REDUCTASE"/>
    <property type="match status" value="1"/>
</dbReference>
<reference evidence="10" key="1">
    <citation type="submission" date="2020-02" db="EMBL/GenBank/DDBJ databases">
        <authorList>
            <person name="Meier V. D."/>
        </authorList>
    </citation>
    <scope>NUCLEOTIDE SEQUENCE</scope>
    <source>
        <strain evidence="10">AVDCRST_MAG87</strain>
    </source>
</reference>
<keyword evidence="8" id="KW-0275">Fatty acid biosynthesis</keyword>
<comment type="catalytic activity">
    <reaction evidence="5 8">
        <text>a (3R)-hydroxyacyl-[ACP] + NADP(+) = a 3-oxoacyl-[ACP] + NADPH + H(+)</text>
        <dbReference type="Rhea" id="RHEA:17397"/>
        <dbReference type="Rhea" id="RHEA-COMP:9916"/>
        <dbReference type="Rhea" id="RHEA-COMP:9945"/>
        <dbReference type="ChEBI" id="CHEBI:15378"/>
        <dbReference type="ChEBI" id="CHEBI:57783"/>
        <dbReference type="ChEBI" id="CHEBI:58349"/>
        <dbReference type="ChEBI" id="CHEBI:78776"/>
        <dbReference type="ChEBI" id="CHEBI:78827"/>
        <dbReference type="EC" id="1.1.1.100"/>
    </reaction>
</comment>
<dbReference type="GO" id="GO:0051287">
    <property type="term" value="F:NAD binding"/>
    <property type="evidence" value="ECO:0007669"/>
    <property type="project" value="UniProtKB-UniRule"/>
</dbReference>
<accession>A0A6J4UPF5</accession>
<dbReference type="FunFam" id="3.40.50.720:FF:000115">
    <property type="entry name" value="3-oxoacyl-[acyl-carrier-protein] reductase FabG"/>
    <property type="match status" value="1"/>
</dbReference>
<feature type="binding site" evidence="7">
    <location>
        <position position="92"/>
    </location>
    <ligand>
        <name>NADP(+)</name>
        <dbReference type="ChEBI" id="CHEBI:58349"/>
    </ligand>
</feature>
<dbReference type="PRINTS" id="PR00080">
    <property type="entry name" value="SDRFAMILY"/>
</dbReference>
<dbReference type="NCBIfam" id="NF009466">
    <property type="entry name" value="PRK12826.1-2"/>
    <property type="match status" value="1"/>
</dbReference>
<evidence type="ECO:0000256" key="8">
    <source>
        <dbReference type="RuleBase" id="RU366074"/>
    </source>
</evidence>
<feature type="active site" description="Proton acceptor" evidence="6">
    <location>
        <position position="157"/>
    </location>
</feature>
<sequence>MSEPTQGKVAVVTGGTRGIGLAIARRLATDGFDLVITYRGDEAAADAARSELQGTGRRIECLAADISTADGAGATIEAAMQKLGRIDALVNNAGITRDMLIMRMGETEWDDVLTTNLKGAFLTSKAAIRPMLRQRSGRIVNLTSVVGLVGNAGQANYAAAKAGLVGLTKSLAKEVGSRGITVNAVAPGFIETRLTDVLSEEMKQTLLRNTPLGRFGTPDDVASAVSFLLSEDADFITGHVLTVDGGLFMA</sequence>